<evidence type="ECO:0000313" key="2">
    <source>
        <dbReference type="Proteomes" id="UP001189624"/>
    </source>
</evidence>
<dbReference type="EMBL" id="OY731406">
    <property type="protein sequence ID" value="CAJ1973367.1"/>
    <property type="molecule type" value="Genomic_DNA"/>
</dbReference>
<accession>A0AA86TN23</accession>
<dbReference type="Gramene" id="rna-AYBTSS11_LOCUS25428">
    <property type="protein sequence ID" value="CAJ1973367.1"/>
    <property type="gene ID" value="gene-AYBTSS11_LOCUS25428"/>
</dbReference>
<dbReference type="AlphaFoldDB" id="A0AA86TN23"/>
<evidence type="ECO:0000313" key="1">
    <source>
        <dbReference type="EMBL" id="CAJ1973367.1"/>
    </source>
</evidence>
<keyword evidence="2" id="KW-1185">Reference proteome</keyword>
<sequence length="109" mass="11990">MKLPGYLVKIGVAGTGTAILLKEAFQSSNRSLDIAFMPSRGEYGITSISPFDVHRGLFPTIAGRKVRDCNFGDESLTDRVPRLYVGRAGLCFSSDFSFTLEKMNRANHV</sequence>
<proteinExistence type="predicted"/>
<gene>
    <name evidence="1" type="ORF">AYBTSS11_LOCUS25428</name>
</gene>
<organism evidence="1 2">
    <name type="scientific">Sphenostylis stenocarpa</name>
    <dbReference type="NCBI Taxonomy" id="92480"/>
    <lineage>
        <taxon>Eukaryota</taxon>
        <taxon>Viridiplantae</taxon>
        <taxon>Streptophyta</taxon>
        <taxon>Embryophyta</taxon>
        <taxon>Tracheophyta</taxon>
        <taxon>Spermatophyta</taxon>
        <taxon>Magnoliopsida</taxon>
        <taxon>eudicotyledons</taxon>
        <taxon>Gunneridae</taxon>
        <taxon>Pentapetalae</taxon>
        <taxon>rosids</taxon>
        <taxon>fabids</taxon>
        <taxon>Fabales</taxon>
        <taxon>Fabaceae</taxon>
        <taxon>Papilionoideae</taxon>
        <taxon>50 kb inversion clade</taxon>
        <taxon>NPAAA clade</taxon>
        <taxon>indigoferoid/millettioid clade</taxon>
        <taxon>Phaseoleae</taxon>
        <taxon>Sphenostylis</taxon>
    </lineage>
</organism>
<protein>
    <submittedName>
        <fullName evidence="1">Uncharacterized protein</fullName>
    </submittedName>
</protein>
<name>A0AA86TN23_9FABA</name>
<reference evidence="1" key="1">
    <citation type="submission" date="2023-10" db="EMBL/GenBank/DDBJ databases">
        <authorList>
            <person name="Domelevo Entfellner J.-B."/>
        </authorList>
    </citation>
    <scope>NUCLEOTIDE SEQUENCE</scope>
</reference>
<dbReference type="Proteomes" id="UP001189624">
    <property type="component" value="Chromosome 9"/>
</dbReference>